<sequence>MANTQATQAFYSITLEPGSAPTAACMCSVLPAQSKEQQIFEARGERVFLRRLVIDGEDVKVETMVEHDTFSIVRGVGSFRIPGMKEDLLTISSDSGRMSMLRYLPEKNKFERIHLETFGKSGVRRTVPGQYLAVDPRGRCLMMASVEKNKVVYIFQRNSDGEINISSPHEANQMSALCVDVCPLDTGWEHPVFGALEIDYSAVESDPSTAERPEKHLVYYTVDLGLNHVVRSWSADVDPTANKLFTVPGGAEGPSGVIVCAEGRLYYKHNNHPTMSIAIPTRGGSLEQARNRIIVSGCMFSNKSKRTFFFLLQTDDGDVFKLSMQVEVDQELQQVQSMTLKYYETLPVAREMLLIKKGYIYIVAESGPSKMYHVDSLADDEDEEPENTFTSSSLAEHDEPLEVVTFHPRPEMQFLTHTVDVPALHPLIRTKVDNLTNEDTPQIYAIQGRGDKSVFKTIRHGMSVSDAVESSLGNVPYEQIWTMKRQEGDQFHYYILLSSSYTDKTTVLGIGEEVESLDDTAFLTVRATICAAQMGDNAHVQVHARGVRTIQASGAVVEWPAPTHRTIVAGSANQRQLLLGLSSGELAFFFMDQSGALNALEEYPEMSDKVTAIGIGPTPKGQMQARYGVVGCEDRTIRVLSTDLETPLEARSVQALSDVPVSIEVVTMLDPDTNSSVDFVHIGLKSGLYLRAIIDEATGELSDVRTKFLGHKPVRIFPVEVHGQPCIMACSSRPWLGYHHPVTKQYTLTPLVTSPLIAVRPFISEHLNGLCGIAESDLRIFSEPELGGRFVSEDIALQYTPRNFARNPWYPIFYTIEGDANTMSQATIKTIQEQANGAARPPVGPPRAASHWASCIQALDPITSKSITSTIHLTDNETALCCACVPFESRDWEVYLVVGTAQDLNNSPMKTTSSQATPAYQSRGGGFLHVYKLVDEGKTLQFVHKTRFANPISALTPFKGRVAVGVANELFIYDIGSTAVLRKSRGIVVPNTITSLEASGDRLAVADVAESVTFVVYKAKANRMIPFADDVIQRWTTAATLVDYETVAGGDKFGNLWLLRCPEQASAEADEDGMNGFIVNERSYMGGAPYKLDLRAHIFVNDIPTSIQRTPLVAGGADVLFWSGLGGTMGILVPFISREDVAFFTSLEQALRSEEAVLTGRDHLMFRGYYVPVKGIVDGDLCERFLGMGLEGKQRVAAEVEREVREVEKKVLEMRGRVAF</sequence>
<feature type="coiled-coil region" evidence="7">
    <location>
        <begin position="1190"/>
        <end position="1217"/>
    </location>
</feature>
<keyword evidence="3" id="KW-0747">Spliceosome</keyword>
<evidence type="ECO:0000259" key="9">
    <source>
        <dbReference type="Pfam" id="PF10433"/>
    </source>
</evidence>
<dbReference type="Pfam" id="PF10433">
    <property type="entry name" value="Beta-prop_RSE1_1st"/>
    <property type="match status" value="1"/>
</dbReference>
<dbReference type="InterPro" id="IPR058543">
    <property type="entry name" value="Beta-prop_RSE1/DDB1/CPSF1_2nd"/>
</dbReference>
<comment type="similarity">
    <text evidence="6">Belongs to the RSE1 family.</text>
</comment>
<dbReference type="FunCoup" id="A0A1V8SAG2">
    <property type="interactions" value="2386"/>
</dbReference>
<dbReference type="Pfam" id="PF23726">
    <property type="entry name" value="Beta-prop_RSE1_2nd"/>
    <property type="match status" value="1"/>
</dbReference>
<dbReference type="Proteomes" id="UP000192596">
    <property type="component" value="Unassembled WGS sequence"/>
</dbReference>
<dbReference type="PANTHER" id="PTHR10644">
    <property type="entry name" value="DNA REPAIR/RNA PROCESSING CPSF FAMILY"/>
    <property type="match status" value="1"/>
</dbReference>
<organism evidence="11 12">
    <name type="scientific">Cryoendolithus antarcticus</name>
    <dbReference type="NCBI Taxonomy" id="1507870"/>
    <lineage>
        <taxon>Eukaryota</taxon>
        <taxon>Fungi</taxon>
        <taxon>Dikarya</taxon>
        <taxon>Ascomycota</taxon>
        <taxon>Pezizomycotina</taxon>
        <taxon>Dothideomycetes</taxon>
        <taxon>Dothideomycetidae</taxon>
        <taxon>Cladosporiales</taxon>
        <taxon>Cladosporiaceae</taxon>
        <taxon>Cryoendolithus</taxon>
    </lineage>
</organism>
<dbReference type="AlphaFoldDB" id="A0A1V8SAG2"/>
<dbReference type="InParanoid" id="A0A1V8SAG2"/>
<dbReference type="InterPro" id="IPR018846">
    <property type="entry name" value="Beta-prop_RSE1/DDB1/CPSF1_1st"/>
</dbReference>
<comment type="subcellular location">
    <subcellularLocation>
        <location evidence="1">Nucleus</location>
    </subcellularLocation>
</comment>
<evidence type="ECO:0000256" key="5">
    <source>
        <dbReference type="ARBA" id="ARBA00023242"/>
    </source>
</evidence>
<keyword evidence="12" id="KW-1185">Reference proteome</keyword>
<dbReference type="OrthoDB" id="436637at2759"/>
<evidence type="ECO:0000256" key="2">
    <source>
        <dbReference type="ARBA" id="ARBA00022664"/>
    </source>
</evidence>
<dbReference type="FunFam" id="2.130.10.10:FF:001143">
    <property type="entry name" value="Pre-mRNA-splicing factor rse-1, putative"/>
    <property type="match status" value="1"/>
</dbReference>
<evidence type="ECO:0000259" key="8">
    <source>
        <dbReference type="Pfam" id="PF03178"/>
    </source>
</evidence>
<evidence type="ECO:0000259" key="10">
    <source>
        <dbReference type="Pfam" id="PF23726"/>
    </source>
</evidence>
<evidence type="ECO:0000313" key="11">
    <source>
        <dbReference type="EMBL" id="OQN96039.1"/>
    </source>
</evidence>
<reference evidence="12" key="1">
    <citation type="submission" date="2017-03" db="EMBL/GenBank/DDBJ databases">
        <title>Genomes of endolithic fungi from Antarctica.</title>
        <authorList>
            <person name="Coleine C."/>
            <person name="Masonjones S."/>
            <person name="Stajich J.E."/>
        </authorList>
    </citation>
    <scope>NUCLEOTIDE SEQUENCE [LARGE SCALE GENOMIC DNA]</scope>
    <source>
        <strain evidence="12">CCFEE 5527</strain>
    </source>
</reference>
<keyword evidence="4" id="KW-0508">mRNA splicing</keyword>
<protein>
    <recommendedName>
        <fullName evidence="13">Pre-mRNA-splicing factor rse1</fullName>
    </recommendedName>
</protein>
<dbReference type="EMBL" id="NAJO01000074">
    <property type="protein sequence ID" value="OQN96039.1"/>
    <property type="molecule type" value="Genomic_DNA"/>
</dbReference>
<dbReference type="GO" id="GO:0003676">
    <property type="term" value="F:nucleic acid binding"/>
    <property type="evidence" value="ECO:0007669"/>
    <property type="project" value="InterPro"/>
</dbReference>
<evidence type="ECO:0000256" key="6">
    <source>
        <dbReference type="ARBA" id="ARBA00038266"/>
    </source>
</evidence>
<keyword evidence="5" id="KW-0539">Nucleus</keyword>
<evidence type="ECO:0000256" key="1">
    <source>
        <dbReference type="ARBA" id="ARBA00004123"/>
    </source>
</evidence>
<evidence type="ECO:0000256" key="4">
    <source>
        <dbReference type="ARBA" id="ARBA00023187"/>
    </source>
</evidence>
<name>A0A1V8SAG2_9PEZI</name>
<dbReference type="GO" id="GO:0005681">
    <property type="term" value="C:spliceosomal complex"/>
    <property type="evidence" value="ECO:0007669"/>
    <property type="project" value="UniProtKB-KW"/>
</dbReference>
<dbReference type="InterPro" id="IPR050358">
    <property type="entry name" value="RSE1/DDB1/CFT1"/>
</dbReference>
<feature type="domain" description="RSE1/DDB1/CPSF1 first beta-propeller" evidence="9">
    <location>
        <begin position="34"/>
        <end position="381"/>
    </location>
</feature>
<evidence type="ECO:0000256" key="3">
    <source>
        <dbReference type="ARBA" id="ARBA00022728"/>
    </source>
</evidence>
<dbReference type="GO" id="GO:0006397">
    <property type="term" value="P:mRNA processing"/>
    <property type="evidence" value="ECO:0007669"/>
    <property type="project" value="UniProtKB-KW"/>
</dbReference>
<feature type="domain" description="RSE1/DDB1/CPSF1 second beta-propeller" evidence="10">
    <location>
        <begin position="478"/>
        <end position="782"/>
    </location>
</feature>
<dbReference type="Gene3D" id="2.130.10.10">
    <property type="entry name" value="YVTN repeat-like/Quinoprotein amine dehydrogenase"/>
    <property type="match status" value="3"/>
</dbReference>
<feature type="domain" description="RSE1/DDB1/CPSF1 C-terminal" evidence="8">
    <location>
        <begin position="853"/>
        <end position="1186"/>
    </location>
</feature>
<dbReference type="Pfam" id="PF03178">
    <property type="entry name" value="CPSF_A"/>
    <property type="match status" value="1"/>
</dbReference>
<evidence type="ECO:0000313" key="12">
    <source>
        <dbReference type="Proteomes" id="UP000192596"/>
    </source>
</evidence>
<dbReference type="InterPro" id="IPR004871">
    <property type="entry name" value="RSE1/DDB1/CPSF1_C"/>
</dbReference>
<gene>
    <name evidence="11" type="ORF">B0A48_18030</name>
</gene>
<keyword evidence="2" id="KW-0507">mRNA processing</keyword>
<dbReference type="GO" id="GO:0008380">
    <property type="term" value="P:RNA splicing"/>
    <property type="evidence" value="ECO:0007669"/>
    <property type="project" value="UniProtKB-KW"/>
</dbReference>
<evidence type="ECO:0008006" key="13">
    <source>
        <dbReference type="Google" id="ProtNLM"/>
    </source>
</evidence>
<accession>A0A1V8SAG2</accession>
<dbReference type="InterPro" id="IPR015943">
    <property type="entry name" value="WD40/YVTN_repeat-like_dom_sf"/>
</dbReference>
<dbReference type="STRING" id="1507870.A0A1V8SAG2"/>
<evidence type="ECO:0000256" key="7">
    <source>
        <dbReference type="SAM" id="Coils"/>
    </source>
</evidence>
<proteinExistence type="inferred from homology"/>
<comment type="caution">
    <text evidence="11">The sequence shown here is derived from an EMBL/GenBank/DDBJ whole genome shotgun (WGS) entry which is preliminary data.</text>
</comment>
<keyword evidence="7" id="KW-0175">Coiled coil</keyword>